<gene>
    <name evidence="1" type="ordered locus">Metfor_2781</name>
</gene>
<dbReference type="STRING" id="593750.Metfor_2781"/>
<dbReference type="EMBL" id="CP003167">
    <property type="protein sequence ID" value="AGB03764.1"/>
    <property type="molecule type" value="Genomic_DNA"/>
</dbReference>
<dbReference type="OrthoDB" id="335595at2157"/>
<dbReference type="GeneID" id="14308564"/>
<sequence length="81" mass="8590">MTKSVKRQVREQIVGALKGAKFPVKTPEDLIAAFPDGENTTCRVGDLKMTAGEAALLLKASDFPFTSAKAVADLVVERAGI</sequence>
<dbReference type="HOGENOM" id="CLU_193458_0_0_2"/>
<evidence type="ECO:0008006" key="3">
    <source>
        <dbReference type="Google" id="ProtNLM"/>
    </source>
</evidence>
<dbReference type="Proteomes" id="UP000010824">
    <property type="component" value="Chromosome"/>
</dbReference>
<dbReference type="RefSeq" id="WP_015286726.1">
    <property type="nucleotide sequence ID" value="NC_019943.1"/>
</dbReference>
<dbReference type="Gene3D" id="1.10.238.80">
    <property type="entry name" value="MTH865-like"/>
    <property type="match status" value="1"/>
</dbReference>
<dbReference type="SUPFAM" id="SSF69025">
    <property type="entry name" value="Hypothetical protein MTH865"/>
    <property type="match status" value="1"/>
</dbReference>
<keyword evidence="2" id="KW-1185">Reference proteome</keyword>
<dbReference type="InParanoid" id="L0HL32"/>
<protein>
    <recommendedName>
        <fullName evidence="3">MTH865-like family protein</fullName>
    </recommendedName>
</protein>
<evidence type="ECO:0000313" key="2">
    <source>
        <dbReference type="Proteomes" id="UP000010824"/>
    </source>
</evidence>
<reference evidence="1 2" key="2">
    <citation type="journal article" date="2014" name="Genome Announc.">
        <title>Complete Genome Sequence of Methanoregula formicica SMSPT, a Mesophilic Hydrogenotrophic Methanogen Isolated from a Methanogenic Upflow Anaerobic Sludge Blanket Reactor.</title>
        <authorList>
            <person name="Yamamoto K."/>
            <person name="Tamaki H."/>
            <person name="Cadillo-Quiroz H."/>
            <person name="Imachi H."/>
            <person name="Kyrpides N."/>
            <person name="Woyke T."/>
            <person name="Goodwin L."/>
            <person name="Zinder S.H."/>
            <person name="Kamagata Y."/>
            <person name="Liu W.T."/>
        </authorList>
    </citation>
    <scope>NUCLEOTIDE SEQUENCE [LARGE SCALE GENOMIC DNA]</scope>
    <source>
        <strain evidence="2">DSM 22288 / NBRC 105244 / SMSP</strain>
    </source>
</reference>
<name>L0HL32_METFS</name>
<dbReference type="KEGG" id="mfo:Metfor_2781"/>
<organism evidence="1 2">
    <name type="scientific">Methanoregula formicica (strain DSM 22288 / NBRC 105244 / SMSP)</name>
    <dbReference type="NCBI Taxonomy" id="593750"/>
    <lineage>
        <taxon>Archaea</taxon>
        <taxon>Methanobacteriati</taxon>
        <taxon>Methanobacteriota</taxon>
        <taxon>Stenosarchaea group</taxon>
        <taxon>Methanomicrobia</taxon>
        <taxon>Methanomicrobiales</taxon>
        <taxon>Methanoregulaceae</taxon>
        <taxon>Methanoregula</taxon>
    </lineage>
</organism>
<accession>L0HL32</accession>
<evidence type="ECO:0000313" key="1">
    <source>
        <dbReference type="EMBL" id="AGB03764.1"/>
    </source>
</evidence>
<dbReference type="InterPro" id="IPR036825">
    <property type="entry name" value="MTH865-like_sf"/>
</dbReference>
<dbReference type="eggNOG" id="arCOG02797">
    <property type="taxonomic scope" value="Archaea"/>
</dbReference>
<reference evidence="2" key="1">
    <citation type="submission" date="2011-12" db="EMBL/GenBank/DDBJ databases">
        <title>Complete sequence of Methanoregula formicicum SMSP.</title>
        <authorList>
            <person name="Lucas S."/>
            <person name="Han J."/>
            <person name="Lapidus A."/>
            <person name="Cheng J.-F."/>
            <person name="Goodwin L."/>
            <person name="Pitluck S."/>
            <person name="Peters L."/>
            <person name="Ovchinnikova G."/>
            <person name="Teshima H."/>
            <person name="Detter J.C."/>
            <person name="Han C."/>
            <person name="Tapia R."/>
            <person name="Land M."/>
            <person name="Hauser L."/>
            <person name="Kyrpides N."/>
            <person name="Ivanova N."/>
            <person name="Pagani I."/>
            <person name="Imachi H."/>
            <person name="Tamaki H."/>
            <person name="Sekiguchi Y."/>
            <person name="Kamagata Y."/>
            <person name="Cadillo-Quiroz H."/>
            <person name="Zinder S."/>
            <person name="Liu W.-T."/>
            <person name="Woyke T."/>
        </authorList>
    </citation>
    <scope>NUCLEOTIDE SEQUENCE [LARGE SCALE GENOMIC DNA]</scope>
    <source>
        <strain evidence="2">DSM 22288 / NBRC 105244 / SMSP</strain>
    </source>
</reference>
<dbReference type="Pfam" id="PF07747">
    <property type="entry name" value="MTH865"/>
    <property type="match status" value="1"/>
</dbReference>
<proteinExistence type="predicted"/>
<dbReference type="AlphaFoldDB" id="L0HL32"/>
<dbReference type="InterPro" id="IPR024093">
    <property type="entry name" value="Uncharacterised_MTH865"/>
</dbReference>